<evidence type="ECO:0000256" key="7">
    <source>
        <dbReference type="ARBA" id="ARBA00037948"/>
    </source>
</evidence>
<dbReference type="AlphaFoldDB" id="A0A7R8ZIT7"/>
<keyword evidence="4" id="KW-0863">Zinc-finger</keyword>
<name>A0A7R8ZIT7_9CRUS</name>
<comment type="similarity">
    <text evidence="7">Belongs to the snail C2H2-type zinc-finger protein family.</text>
</comment>
<dbReference type="InterPro" id="IPR050527">
    <property type="entry name" value="Snail/Krueppel_Znf"/>
</dbReference>
<evidence type="ECO:0000259" key="9">
    <source>
        <dbReference type="PROSITE" id="PS50157"/>
    </source>
</evidence>
<dbReference type="GO" id="GO:0008270">
    <property type="term" value="F:zinc ion binding"/>
    <property type="evidence" value="ECO:0007669"/>
    <property type="project" value="UniProtKB-KW"/>
</dbReference>
<protein>
    <recommendedName>
        <fullName evidence="8">Zinc finger protein 865</fullName>
    </recommendedName>
</protein>
<feature type="domain" description="C2H2-type" evidence="9">
    <location>
        <begin position="479"/>
        <end position="503"/>
    </location>
</feature>
<dbReference type="InterPro" id="IPR036236">
    <property type="entry name" value="Znf_C2H2_sf"/>
</dbReference>
<dbReference type="InterPro" id="IPR013087">
    <property type="entry name" value="Znf_C2H2_type"/>
</dbReference>
<dbReference type="GO" id="GO:0000981">
    <property type="term" value="F:DNA-binding transcription factor activity, RNA polymerase II-specific"/>
    <property type="evidence" value="ECO:0007669"/>
    <property type="project" value="TreeGrafter"/>
</dbReference>
<feature type="domain" description="C2H2-type" evidence="9">
    <location>
        <begin position="393"/>
        <end position="421"/>
    </location>
</feature>
<feature type="domain" description="C2H2-type" evidence="9">
    <location>
        <begin position="450"/>
        <end position="478"/>
    </location>
</feature>
<dbReference type="FunFam" id="3.30.160.60:FF:000446">
    <property type="entry name" value="Zinc finger protein"/>
    <property type="match status" value="1"/>
</dbReference>
<dbReference type="FunFam" id="3.30.160.60:FF:000100">
    <property type="entry name" value="Zinc finger 45-like"/>
    <property type="match status" value="1"/>
</dbReference>
<evidence type="ECO:0000256" key="2">
    <source>
        <dbReference type="ARBA" id="ARBA00022723"/>
    </source>
</evidence>
<comment type="subcellular location">
    <subcellularLocation>
        <location evidence="1">Nucleus</location>
    </subcellularLocation>
</comment>
<evidence type="ECO:0000256" key="8">
    <source>
        <dbReference type="ARBA" id="ARBA00068876"/>
    </source>
</evidence>
<dbReference type="GO" id="GO:0000978">
    <property type="term" value="F:RNA polymerase II cis-regulatory region sequence-specific DNA binding"/>
    <property type="evidence" value="ECO:0007669"/>
    <property type="project" value="TreeGrafter"/>
</dbReference>
<feature type="domain" description="C2H2-type" evidence="9">
    <location>
        <begin position="245"/>
        <end position="273"/>
    </location>
</feature>
<dbReference type="PANTHER" id="PTHR24388:SF54">
    <property type="entry name" value="PROTEIN ESCARGOT"/>
    <property type="match status" value="1"/>
</dbReference>
<dbReference type="PROSITE" id="PS00028">
    <property type="entry name" value="ZINC_FINGER_C2H2_1"/>
    <property type="match status" value="8"/>
</dbReference>
<keyword evidence="3" id="KW-0677">Repeat</keyword>
<feature type="domain" description="C2H2-type" evidence="9">
    <location>
        <begin position="422"/>
        <end position="449"/>
    </location>
</feature>
<sequence>MEFVPSPSHRRKFEKQLLDEILDVVLNVVATLPDVVFYQLIRVVKVRKSEFGTSLSELLCKFLDDASLVDANDFVKIEADYELRPTMNEVTEEEDLSSPFSLEEACSPPPMDENATETKHVATDEDLKLQESLVEVGNWEEAEFSRCRRKPPLEEFRTGNLVRLCLLCSSEFVDFVGLRSHIAEEHKGVKFYKAKGYRCNACNVTLPEAARLIAHCRAKSHVKALGAIQKDGEEVQKKEKKQKLRQCPNCEEIFSTLKSLKAHIKDDHMDDSVDSSHLSKQSKIWKPKSCKECGEIFKTLPGYKRHLVNKHGKEKKVGSGIKQVSCDICPFIGSRNAVDLHRKTLHPLVAKETKGSSKNRYGGDKGQCDICGQWFSRLLCHKRLHHGKEALPFHCEECGKRFALASYLRIHIRDTHQQTKRYACSKCGYMCYYLSKFRLHMRFHNKEKPYKCNVCERSFIHRYRLKNHVSVIHMGQKPFVCDLCNNSFTRPEYLKQHQEKDHAIPYERKAKKQKAICEAIVAVGAVKEQDG</sequence>
<dbReference type="GO" id="GO:0005634">
    <property type="term" value="C:nucleus"/>
    <property type="evidence" value="ECO:0007669"/>
    <property type="project" value="UniProtKB-SubCell"/>
</dbReference>
<dbReference type="SUPFAM" id="SSF57667">
    <property type="entry name" value="beta-beta-alpha zinc fingers"/>
    <property type="match status" value="2"/>
</dbReference>
<organism evidence="10">
    <name type="scientific">Cyprideis torosa</name>
    <dbReference type="NCBI Taxonomy" id="163714"/>
    <lineage>
        <taxon>Eukaryota</taxon>
        <taxon>Metazoa</taxon>
        <taxon>Ecdysozoa</taxon>
        <taxon>Arthropoda</taxon>
        <taxon>Crustacea</taxon>
        <taxon>Oligostraca</taxon>
        <taxon>Ostracoda</taxon>
        <taxon>Podocopa</taxon>
        <taxon>Podocopida</taxon>
        <taxon>Cytherocopina</taxon>
        <taxon>Cytheroidea</taxon>
        <taxon>Cytherideidae</taxon>
        <taxon>Cyprideis</taxon>
    </lineage>
</organism>
<dbReference type="Gene3D" id="3.30.160.60">
    <property type="entry name" value="Classic Zinc Finger"/>
    <property type="match status" value="5"/>
</dbReference>
<accession>A0A7R8ZIT7</accession>
<evidence type="ECO:0000256" key="4">
    <source>
        <dbReference type="ARBA" id="ARBA00022771"/>
    </source>
</evidence>
<keyword evidence="5" id="KW-0862">Zinc</keyword>
<reference evidence="10" key="1">
    <citation type="submission" date="2020-11" db="EMBL/GenBank/DDBJ databases">
        <authorList>
            <person name="Tran Van P."/>
        </authorList>
    </citation>
    <scope>NUCLEOTIDE SEQUENCE</scope>
</reference>
<keyword evidence="2" id="KW-0479">Metal-binding</keyword>
<dbReference type="FunFam" id="3.30.160.60:FF:000145">
    <property type="entry name" value="Zinc finger protein 574"/>
    <property type="match status" value="1"/>
</dbReference>
<gene>
    <name evidence="10" type="ORF">CTOB1V02_LOCUS3287</name>
</gene>
<proteinExistence type="inferred from homology"/>
<feature type="domain" description="C2H2-type" evidence="9">
    <location>
        <begin position="288"/>
        <end position="316"/>
    </location>
</feature>
<evidence type="ECO:0000256" key="1">
    <source>
        <dbReference type="ARBA" id="ARBA00004123"/>
    </source>
</evidence>
<dbReference type="PROSITE" id="PS50157">
    <property type="entry name" value="ZINC_FINGER_C2H2_2"/>
    <property type="match status" value="6"/>
</dbReference>
<keyword evidence="6" id="KW-0539">Nucleus</keyword>
<dbReference type="SMART" id="SM00355">
    <property type="entry name" value="ZnF_C2H2"/>
    <property type="match status" value="10"/>
</dbReference>
<dbReference type="EMBL" id="OB660555">
    <property type="protein sequence ID" value="CAD7225342.1"/>
    <property type="molecule type" value="Genomic_DNA"/>
</dbReference>
<evidence type="ECO:0000313" key="10">
    <source>
        <dbReference type="EMBL" id="CAD7225342.1"/>
    </source>
</evidence>
<dbReference type="OrthoDB" id="6343205at2759"/>
<evidence type="ECO:0000256" key="5">
    <source>
        <dbReference type="ARBA" id="ARBA00022833"/>
    </source>
</evidence>
<evidence type="ECO:0000256" key="3">
    <source>
        <dbReference type="ARBA" id="ARBA00022737"/>
    </source>
</evidence>
<dbReference type="PANTHER" id="PTHR24388">
    <property type="entry name" value="ZINC FINGER PROTEIN"/>
    <property type="match status" value="1"/>
</dbReference>
<evidence type="ECO:0000256" key="6">
    <source>
        <dbReference type="ARBA" id="ARBA00023242"/>
    </source>
</evidence>
<dbReference type="Pfam" id="PF00096">
    <property type="entry name" value="zf-C2H2"/>
    <property type="match status" value="4"/>
</dbReference>